<feature type="chain" id="PRO_5015730198" description="Putative beta-lactamase-inhibitor-like PepSY-like domain-containing protein" evidence="1">
    <location>
        <begin position="20"/>
        <end position="146"/>
    </location>
</feature>
<accession>A0A2U0HUB0</accession>
<sequence length="146" mass="16760">MKILNLVLAALFATTIATAQDLQQSAVPSTLIANFQKEYPNATDVEWEKEMDHYKVEFDEGNFEHEIWYSASGAMVKMEQDISKNMLPSAVTNAIKNSYSSYRIDDCEKLTENNETTYKVELEKWTDEKEVVFDEAGTVVKEWNDN</sequence>
<dbReference type="SUPFAM" id="SSF160574">
    <property type="entry name" value="BT0923-like"/>
    <property type="match status" value="1"/>
</dbReference>
<keyword evidence="1" id="KW-0732">Signal</keyword>
<dbReference type="Proteomes" id="UP000245962">
    <property type="component" value="Unassembled WGS sequence"/>
</dbReference>
<protein>
    <recommendedName>
        <fullName evidence="2">Putative beta-lactamase-inhibitor-like PepSY-like domain-containing protein</fullName>
    </recommendedName>
</protein>
<dbReference type="Gene3D" id="3.10.450.360">
    <property type="match status" value="1"/>
</dbReference>
<feature type="domain" description="Putative beta-lactamase-inhibitor-like PepSY-like" evidence="2">
    <location>
        <begin position="53"/>
        <end position="140"/>
    </location>
</feature>
<gene>
    <name evidence="3" type="ORF">DDV96_15055</name>
</gene>
<evidence type="ECO:0000256" key="1">
    <source>
        <dbReference type="SAM" id="SignalP"/>
    </source>
</evidence>
<name>A0A2U0HUB0_9FLAO</name>
<dbReference type="RefSeq" id="WP_116695603.1">
    <property type="nucleotide sequence ID" value="NZ_QEHR01000014.1"/>
</dbReference>
<evidence type="ECO:0000259" key="2">
    <source>
        <dbReference type="Pfam" id="PF11396"/>
    </source>
</evidence>
<comment type="caution">
    <text evidence="3">The sequence shown here is derived from an EMBL/GenBank/DDBJ whole genome shotgun (WGS) entry which is preliminary data.</text>
</comment>
<reference evidence="3 4" key="1">
    <citation type="submission" date="2018-04" db="EMBL/GenBank/DDBJ databases">
        <title>Marixanthomonas spongiae HN-E44 sp. nov., isolated from a marine sponge.</title>
        <authorList>
            <person name="Luo L."/>
            <person name="Zhuang L."/>
        </authorList>
    </citation>
    <scope>NUCLEOTIDE SEQUENCE [LARGE SCALE GENOMIC DNA]</scope>
    <source>
        <strain evidence="3 4">HN-E44</strain>
    </source>
</reference>
<evidence type="ECO:0000313" key="4">
    <source>
        <dbReference type="Proteomes" id="UP000245962"/>
    </source>
</evidence>
<keyword evidence="4" id="KW-1185">Reference proteome</keyword>
<dbReference type="EMBL" id="QEHR01000014">
    <property type="protein sequence ID" value="PVW12427.1"/>
    <property type="molecule type" value="Genomic_DNA"/>
</dbReference>
<feature type="signal peptide" evidence="1">
    <location>
        <begin position="1"/>
        <end position="19"/>
    </location>
</feature>
<dbReference type="AlphaFoldDB" id="A0A2U0HUB0"/>
<dbReference type="Pfam" id="PF11396">
    <property type="entry name" value="PepSY_like"/>
    <property type="match status" value="1"/>
</dbReference>
<evidence type="ECO:0000313" key="3">
    <source>
        <dbReference type="EMBL" id="PVW12427.1"/>
    </source>
</evidence>
<dbReference type="OrthoDB" id="1121502at2"/>
<proteinExistence type="predicted"/>
<organism evidence="3 4">
    <name type="scientific">Marixanthomonas spongiae</name>
    <dbReference type="NCBI Taxonomy" id="2174845"/>
    <lineage>
        <taxon>Bacteria</taxon>
        <taxon>Pseudomonadati</taxon>
        <taxon>Bacteroidota</taxon>
        <taxon>Flavobacteriia</taxon>
        <taxon>Flavobacteriales</taxon>
        <taxon>Flavobacteriaceae</taxon>
        <taxon>Marixanthomonas</taxon>
    </lineage>
</organism>
<dbReference type="InterPro" id="IPR021533">
    <property type="entry name" value="PepSY-like"/>
</dbReference>